<sequence>MESHLYPLVDEVYCRAPTALERVDLSKAVQDLAIGLATKLVGMPSGDWESWRAESLDWRQARELQLALLQVQTLIVKEIEAWMPEAVSDALDLTATFGDIAAVIGLDRQLVHQRWGNIKGADSQVALVISRRSSDEPATVGAVYDEDRRCRKVSLAVRRRARHAIVAVDGIVCRVYELEPDSWIEEIDSRTWMFNAIGRRSLVAAEVNAAYYAGLLPLRLGDVCPARSHGACATYYFPSAVDLCAAADLSGKA</sequence>
<evidence type="ECO:0000313" key="2">
    <source>
        <dbReference type="Proteomes" id="UP000432464"/>
    </source>
</evidence>
<dbReference type="EMBL" id="WMBB01000012">
    <property type="protein sequence ID" value="MTE16064.1"/>
    <property type="molecule type" value="Genomic_DNA"/>
</dbReference>
<evidence type="ECO:0000313" key="1">
    <source>
        <dbReference type="EMBL" id="MTE16064.1"/>
    </source>
</evidence>
<dbReference type="Proteomes" id="UP000432464">
    <property type="component" value="Unassembled WGS sequence"/>
</dbReference>
<comment type="caution">
    <text evidence="1">The sequence shown here is derived from an EMBL/GenBank/DDBJ whole genome shotgun (WGS) entry which is preliminary data.</text>
</comment>
<name>A0A6I3L5X0_9NOCA</name>
<organism evidence="1 2">
    <name type="scientific">Nocardia aurantiaca</name>
    <dbReference type="NCBI Taxonomy" id="2675850"/>
    <lineage>
        <taxon>Bacteria</taxon>
        <taxon>Bacillati</taxon>
        <taxon>Actinomycetota</taxon>
        <taxon>Actinomycetes</taxon>
        <taxon>Mycobacteriales</taxon>
        <taxon>Nocardiaceae</taxon>
        <taxon>Nocardia</taxon>
    </lineage>
</organism>
<keyword evidence="2" id="KW-1185">Reference proteome</keyword>
<proteinExistence type="predicted"/>
<gene>
    <name evidence="1" type="ORF">GLP40_25235</name>
</gene>
<dbReference type="AlphaFoldDB" id="A0A6I3L5X0"/>
<dbReference type="RefSeq" id="WP_154790476.1">
    <property type="nucleotide sequence ID" value="NZ_WMBB01000012.1"/>
</dbReference>
<protein>
    <submittedName>
        <fullName evidence="1">Uncharacterized protein</fullName>
    </submittedName>
</protein>
<reference evidence="1 2" key="1">
    <citation type="submission" date="2019-11" db="EMBL/GenBank/DDBJ databases">
        <title>Nocardia sp. nov. CT2-14 isolated from soil.</title>
        <authorList>
            <person name="Kanchanasin P."/>
            <person name="Tanasupawat S."/>
            <person name="Yuki M."/>
            <person name="Kudo T."/>
        </authorList>
    </citation>
    <scope>NUCLEOTIDE SEQUENCE [LARGE SCALE GENOMIC DNA]</scope>
    <source>
        <strain evidence="1 2">CT2-14</strain>
    </source>
</reference>
<accession>A0A6I3L5X0</accession>